<dbReference type="AlphaFoldDB" id="A0A6G1CP18"/>
<feature type="region of interest" description="Disordered" evidence="1">
    <location>
        <begin position="1"/>
        <end position="24"/>
    </location>
</feature>
<keyword evidence="3" id="KW-1185">Reference proteome</keyword>
<proteinExistence type="predicted"/>
<comment type="caution">
    <text evidence="2">The sequence shown here is derived from an EMBL/GenBank/DDBJ whole genome shotgun (WGS) entry which is preliminary data.</text>
</comment>
<protein>
    <submittedName>
        <fullName evidence="2">Uncharacterized protein</fullName>
    </submittedName>
</protein>
<dbReference type="EMBL" id="SPHZ02000008">
    <property type="protein sequence ID" value="KAF0901912.1"/>
    <property type="molecule type" value="Genomic_DNA"/>
</dbReference>
<evidence type="ECO:0000313" key="3">
    <source>
        <dbReference type="Proteomes" id="UP000479710"/>
    </source>
</evidence>
<feature type="compositionally biased region" description="Basic and acidic residues" evidence="1">
    <location>
        <begin position="8"/>
        <end position="24"/>
    </location>
</feature>
<gene>
    <name evidence="2" type="ORF">E2562_011752</name>
</gene>
<accession>A0A6G1CP18</accession>
<evidence type="ECO:0000313" key="2">
    <source>
        <dbReference type="EMBL" id="KAF0901912.1"/>
    </source>
</evidence>
<dbReference type="Proteomes" id="UP000479710">
    <property type="component" value="Unassembled WGS sequence"/>
</dbReference>
<evidence type="ECO:0000256" key="1">
    <source>
        <dbReference type="SAM" id="MobiDB-lite"/>
    </source>
</evidence>
<organism evidence="2 3">
    <name type="scientific">Oryza meyeriana var. granulata</name>
    <dbReference type="NCBI Taxonomy" id="110450"/>
    <lineage>
        <taxon>Eukaryota</taxon>
        <taxon>Viridiplantae</taxon>
        <taxon>Streptophyta</taxon>
        <taxon>Embryophyta</taxon>
        <taxon>Tracheophyta</taxon>
        <taxon>Spermatophyta</taxon>
        <taxon>Magnoliopsida</taxon>
        <taxon>Liliopsida</taxon>
        <taxon>Poales</taxon>
        <taxon>Poaceae</taxon>
        <taxon>BOP clade</taxon>
        <taxon>Oryzoideae</taxon>
        <taxon>Oryzeae</taxon>
        <taxon>Oryzinae</taxon>
        <taxon>Oryza</taxon>
        <taxon>Oryza meyeriana</taxon>
    </lineage>
</organism>
<sequence>MVAAAIADGERALERQRQKERKEAEHKAWKEACAAALAKIHEYDPKHGGCLTYMRFFMSADPATFDLDEESPISPMRCTANEYNIHITNTLLISIQVYNHITILDLITRLLTPVTDRK</sequence>
<reference evidence="2 3" key="1">
    <citation type="submission" date="2019-11" db="EMBL/GenBank/DDBJ databases">
        <title>Whole genome sequence of Oryza granulata.</title>
        <authorList>
            <person name="Li W."/>
        </authorList>
    </citation>
    <scope>NUCLEOTIDE SEQUENCE [LARGE SCALE GENOMIC DNA]</scope>
    <source>
        <strain evidence="3">cv. Menghai</strain>
        <tissue evidence="2">Leaf</tissue>
    </source>
</reference>
<name>A0A6G1CP18_9ORYZ</name>